<proteinExistence type="predicted"/>
<name>A0A810AST9_9BRAD</name>
<sequence>MGPAFPGPPEMPTTPISSIVPVSAASSVADAATPDLVLQAGSVVDARVVSVLADNLVRIAIANLSLDVMSEVALSPGQNLQLAVSQNDGTIRLAVVNGAGEAAADQVTLTPAAASLVESPPLAPSASAARNTLTPSEQVAVTMASAEAASKQGSQAPLFANLASVVTGSDLPAGLKQAVLDVLAQQTPLNAQLDGPDIESAFQKSGLFLEASLAAGATPSQGAVPDLKAALLVLRQTLAATSGARETGVPQAAAQGTAPLTSVTTTPQTAASALQVAGEAAQAALPSPDTEIAQPMQLPRGAALAAAVLADMAGETPQTAGPRTMSAGLAASLLQEVTQNLPRMIGNVPGSNKAVPDGHVFEAAARGTPPPFRGALPSPQSIASPSLAPDTPLAATVHRLLDDTDAAIARQTLLQVASLPDRTDASGHRIDPAVPQWNFEIPFATPQGTAMAQFEISRDGGNESADPAKRAWRARFTLNVEPAGPVHALITLNGDKTFVRMWAERPATAQQLRAGIGELSQAMTRAELKPGDIVVRDGTPPQPAPARAGHFLDRAT</sequence>
<dbReference type="InterPro" id="IPR038610">
    <property type="entry name" value="FliK-like_C_sf"/>
</dbReference>
<dbReference type="EMBL" id="AP023096">
    <property type="protein sequence ID" value="BCE66862.1"/>
    <property type="molecule type" value="Genomic_DNA"/>
</dbReference>
<feature type="region of interest" description="Disordered" evidence="1">
    <location>
        <begin position="533"/>
        <end position="556"/>
    </location>
</feature>
<gene>
    <name evidence="3" type="ORF">XF6B_56610</name>
    <name evidence="4" type="ORF">XF8B_55810</name>
</gene>
<reference evidence="3" key="1">
    <citation type="submission" date="2020-05" db="EMBL/GenBank/DDBJ databases">
        <title>Complete genome sequence of Bradyrhizobium diazoefficiens XF6 isolated from soybean nodule.</title>
        <authorList>
            <person name="Noda R."/>
            <person name="Kakizaki K."/>
            <person name="Minamisawa K."/>
        </authorList>
    </citation>
    <scope>NUCLEOTIDE SEQUENCE</scope>
    <source>
        <strain evidence="3">XF6</strain>
    </source>
</reference>
<protein>
    <recommendedName>
        <fullName evidence="2">Flagellar hook-length control protein-like C-terminal domain-containing protein</fullName>
    </recommendedName>
</protein>
<evidence type="ECO:0000256" key="1">
    <source>
        <dbReference type="SAM" id="MobiDB-lite"/>
    </source>
</evidence>
<evidence type="ECO:0000313" key="3">
    <source>
        <dbReference type="EMBL" id="BCE66862.1"/>
    </source>
</evidence>
<evidence type="ECO:0000313" key="4">
    <source>
        <dbReference type="EMBL" id="BCE75470.1"/>
    </source>
</evidence>
<feature type="domain" description="Flagellar hook-length control protein-like C-terminal" evidence="2">
    <location>
        <begin position="463"/>
        <end position="543"/>
    </location>
</feature>
<dbReference type="InterPro" id="IPR021136">
    <property type="entry name" value="Flagellar_hook_control-like_C"/>
</dbReference>
<accession>A0A810AST9</accession>
<dbReference type="AlphaFoldDB" id="A0A810AST9"/>
<dbReference type="Pfam" id="PF02120">
    <property type="entry name" value="Flg_hook"/>
    <property type="match status" value="1"/>
</dbReference>
<dbReference type="Gene3D" id="3.30.750.140">
    <property type="match status" value="1"/>
</dbReference>
<evidence type="ECO:0000259" key="2">
    <source>
        <dbReference type="Pfam" id="PF02120"/>
    </source>
</evidence>
<dbReference type="EMBL" id="AP023097">
    <property type="protein sequence ID" value="BCE75470.1"/>
    <property type="molecule type" value="Genomic_DNA"/>
</dbReference>
<organism evidence="3">
    <name type="scientific">Bradyrhizobium diazoefficiens</name>
    <dbReference type="NCBI Taxonomy" id="1355477"/>
    <lineage>
        <taxon>Bacteria</taxon>
        <taxon>Pseudomonadati</taxon>
        <taxon>Pseudomonadota</taxon>
        <taxon>Alphaproteobacteria</taxon>
        <taxon>Hyphomicrobiales</taxon>
        <taxon>Nitrobacteraceae</taxon>
        <taxon>Bradyrhizobium</taxon>
    </lineage>
</organism>
<reference evidence="4" key="2">
    <citation type="submission" date="2020-05" db="EMBL/GenBank/DDBJ databases">
        <title>Complete genome sequence of Bradyrhizobium diazoefficiens XF8 isolated from soybean nodule.</title>
        <authorList>
            <person name="Noda R."/>
            <person name="Kakizaki K."/>
            <person name="Minamisawa K."/>
        </authorList>
    </citation>
    <scope>NUCLEOTIDE SEQUENCE</scope>
    <source>
        <strain evidence="4">XF8</strain>
    </source>
</reference>